<dbReference type="AlphaFoldDB" id="A0A6P2CGK2"/>
<evidence type="ECO:0000313" key="3">
    <source>
        <dbReference type="Proteomes" id="UP000471120"/>
    </source>
</evidence>
<name>A0A6P2CGK2_9NOCA</name>
<dbReference type="EMBL" id="QRCM01000001">
    <property type="protein sequence ID" value="TXG91879.1"/>
    <property type="molecule type" value="Genomic_DNA"/>
</dbReference>
<keyword evidence="1" id="KW-0732">Signal</keyword>
<reference evidence="2 3" key="1">
    <citation type="submission" date="2018-07" db="EMBL/GenBank/DDBJ databases">
        <title>Genome sequence of Rhodococcus rhodnii ATCC 35071 from Rhodnius prolixus.</title>
        <authorList>
            <person name="Patel V."/>
            <person name="Vogel K.J."/>
        </authorList>
    </citation>
    <scope>NUCLEOTIDE SEQUENCE [LARGE SCALE GENOMIC DNA]</scope>
    <source>
        <strain evidence="2 3">ATCC 35071</strain>
    </source>
</reference>
<sequence length="157" mass="16058">MRRASVAAAVTVLAGAVAAGCAQSVSGTALARPDPPTGCRDLDVVVGGLLPDRRDVEEAIVSGPSIPLCRWSTEPGAPDALSVTVQVQPIGVATVEELAETSPNVIDDPRSDALGVVALDTFAVAVVTPNHRIVVFDSRGRGVDLDVAYAVAEYLAS</sequence>
<gene>
    <name evidence="2" type="ORF">DW322_18945</name>
</gene>
<evidence type="ECO:0008006" key="4">
    <source>
        <dbReference type="Google" id="ProtNLM"/>
    </source>
</evidence>
<proteinExistence type="predicted"/>
<organism evidence="2 3">
    <name type="scientific">Rhodococcus rhodnii</name>
    <dbReference type="NCBI Taxonomy" id="38312"/>
    <lineage>
        <taxon>Bacteria</taxon>
        <taxon>Bacillati</taxon>
        <taxon>Actinomycetota</taxon>
        <taxon>Actinomycetes</taxon>
        <taxon>Mycobacteriales</taxon>
        <taxon>Nocardiaceae</taxon>
        <taxon>Rhodococcus</taxon>
    </lineage>
</organism>
<evidence type="ECO:0000256" key="1">
    <source>
        <dbReference type="SAM" id="SignalP"/>
    </source>
</evidence>
<dbReference type="PROSITE" id="PS51257">
    <property type="entry name" value="PROKAR_LIPOPROTEIN"/>
    <property type="match status" value="1"/>
</dbReference>
<protein>
    <recommendedName>
        <fullName evidence="4">DUF3558 domain-containing protein</fullName>
    </recommendedName>
</protein>
<dbReference type="Proteomes" id="UP000471120">
    <property type="component" value="Unassembled WGS sequence"/>
</dbReference>
<accession>A0A6P2CGK2</accession>
<feature type="signal peptide" evidence="1">
    <location>
        <begin position="1"/>
        <end position="31"/>
    </location>
</feature>
<comment type="caution">
    <text evidence="2">The sequence shown here is derived from an EMBL/GenBank/DDBJ whole genome shotgun (WGS) entry which is preliminary data.</text>
</comment>
<evidence type="ECO:0000313" key="2">
    <source>
        <dbReference type="EMBL" id="TXG91879.1"/>
    </source>
</evidence>
<feature type="chain" id="PRO_5026837766" description="DUF3558 domain-containing protein" evidence="1">
    <location>
        <begin position="32"/>
        <end position="157"/>
    </location>
</feature>